<comment type="subcellular location">
    <subcellularLocation>
        <location evidence="1">Secreted</location>
    </subcellularLocation>
</comment>
<dbReference type="InterPro" id="IPR013818">
    <property type="entry name" value="Lipase"/>
</dbReference>
<organism evidence="7 8">
    <name type="scientific">Chironomus riparius</name>
    <dbReference type="NCBI Taxonomy" id="315576"/>
    <lineage>
        <taxon>Eukaryota</taxon>
        <taxon>Metazoa</taxon>
        <taxon>Ecdysozoa</taxon>
        <taxon>Arthropoda</taxon>
        <taxon>Hexapoda</taxon>
        <taxon>Insecta</taxon>
        <taxon>Pterygota</taxon>
        <taxon>Neoptera</taxon>
        <taxon>Endopterygota</taxon>
        <taxon>Diptera</taxon>
        <taxon>Nematocera</taxon>
        <taxon>Chironomoidea</taxon>
        <taxon>Chironomidae</taxon>
        <taxon>Chironominae</taxon>
        <taxon>Chironomus</taxon>
    </lineage>
</organism>
<dbReference type="GO" id="GO:0016298">
    <property type="term" value="F:lipase activity"/>
    <property type="evidence" value="ECO:0007669"/>
    <property type="project" value="InterPro"/>
</dbReference>
<evidence type="ECO:0000256" key="1">
    <source>
        <dbReference type="ARBA" id="ARBA00004613"/>
    </source>
</evidence>
<dbReference type="PANTHER" id="PTHR11610">
    <property type="entry name" value="LIPASE"/>
    <property type="match status" value="1"/>
</dbReference>
<feature type="domain" description="Lipase" evidence="6">
    <location>
        <begin position="19"/>
        <end position="176"/>
    </location>
</feature>
<evidence type="ECO:0000256" key="2">
    <source>
        <dbReference type="ARBA" id="ARBA00010701"/>
    </source>
</evidence>
<protein>
    <recommendedName>
        <fullName evidence="6">Lipase domain-containing protein</fullName>
    </recommendedName>
</protein>
<dbReference type="Proteomes" id="UP001153620">
    <property type="component" value="Chromosome 4"/>
</dbReference>
<evidence type="ECO:0000313" key="8">
    <source>
        <dbReference type="Proteomes" id="UP001153620"/>
    </source>
</evidence>
<reference evidence="7" key="2">
    <citation type="submission" date="2022-10" db="EMBL/GenBank/DDBJ databases">
        <authorList>
            <consortium name="ENA_rothamsted_submissions"/>
            <consortium name="culmorum"/>
            <person name="King R."/>
        </authorList>
    </citation>
    <scope>NUCLEOTIDE SEQUENCE</scope>
</reference>
<evidence type="ECO:0000313" key="7">
    <source>
        <dbReference type="EMBL" id="CAG9810369.1"/>
    </source>
</evidence>
<dbReference type="Pfam" id="PF00151">
    <property type="entry name" value="Lipase"/>
    <property type="match status" value="1"/>
</dbReference>
<dbReference type="GO" id="GO:0005615">
    <property type="term" value="C:extracellular space"/>
    <property type="evidence" value="ECO:0007669"/>
    <property type="project" value="TreeGrafter"/>
</dbReference>
<keyword evidence="5" id="KW-0732">Signal</keyword>
<dbReference type="Gene3D" id="3.40.50.1820">
    <property type="entry name" value="alpha/beta hydrolase"/>
    <property type="match status" value="1"/>
</dbReference>
<dbReference type="GO" id="GO:0016042">
    <property type="term" value="P:lipid catabolic process"/>
    <property type="evidence" value="ECO:0007669"/>
    <property type="project" value="TreeGrafter"/>
</dbReference>
<proteinExistence type="inferred from homology"/>
<dbReference type="AlphaFoldDB" id="A0A9N9WV19"/>
<dbReference type="OrthoDB" id="8019583at2759"/>
<evidence type="ECO:0000259" key="6">
    <source>
        <dbReference type="Pfam" id="PF00151"/>
    </source>
</evidence>
<dbReference type="SUPFAM" id="SSF53474">
    <property type="entry name" value="alpha/beta-Hydrolases"/>
    <property type="match status" value="1"/>
</dbReference>
<accession>A0A9N9WV19</accession>
<reference evidence="7" key="1">
    <citation type="submission" date="2022-01" db="EMBL/GenBank/DDBJ databases">
        <authorList>
            <person name="King R."/>
        </authorList>
    </citation>
    <scope>NUCLEOTIDE SEQUENCE</scope>
</reference>
<dbReference type="InterPro" id="IPR029058">
    <property type="entry name" value="AB_hydrolase_fold"/>
</dbReference>
<dbReference type="PANTHER" id="PTHR11610:SF173">
    <property type="entry name" value="LIPASE DOMAIN-CONTAINING PROTEIN-RELATED"/>
    <property type="match status" value="1"/>
</dbReference>
<sequence length="201" mass="22157">MKIFTIFLIFFIKSSSALTFNSSYLIFIGSNHSDYKNMSISSNISSIIGTKYFDSSKLTVLIIHGWRENYQDEITSTLVDAFLTRPEYNIIFADWSRYADIGDYVAATGAISEVAKTYIELLNQLKSAGYDLTKIYAVGHSLGAHLAGKIGELLQSRNILLSRITGLDPAGPLFTYPVTINILGIKVTLPGNNLLVKGNAK</sequence>
<comment type="similarity">
    <text evidence="2 4">Belongs to the AB hydrolase superfamily. Lipase family.</text>
</comment>
<evidence type="ECO:0000256" key="3">
    <source>
        <dbReference type="ARBA" id="ARBA00022525"/>
    </source>
</evidence>
<keyword evidence="3" id="KW-0964">Secreted</keyword>
<dbReference type="GO" id="GO:0017171">
    <property type="term" value="F:serine hydrolase activity"/>
    <property type="evidence" value="ECO:0007669"/>
    <property type="project" value="TreeGrafter"/>
</dbReference>
<keyword evidence="8" id="KW-1185">Reference proteome</keyword>
<evidence type="ECO:0000256" key="5">
    <source>
        <dbReference type="SAM" id="SignalP"/>
    </source>
</evidence>
<feature type="signal peptide" evidence="5">
    <location>
        <begin position="1"/>
        <end position="17"/>
    </location>
</feature>
<dbReference type="InterPro" id="IPR000734">
    <property type="entry name" value="TAG_lipase"/>
</dbReference>
<evidence type="ECO:0000256" key="4">
    <source>
        <dbReference type="RuleBase" id="RU004262"/>
    </source>
</evidence>
<name>A0A9N9WV19_9DIPT</name>
<dbReference type="EMBL" id="OU895880">
    <property type="protein sequence ID" value="CAG9810369.1"/>
    <property type="molecule type" value="Genomic_DNA"/>
</dbReference>
<dbReference type="PRINTS" id="PR00821">
    <property type="entry name" value="TAGLIPASE"/>
</dbReference>
<gene>
    <name evidence="7" type="ORF">CHIRRI_LOCUS13183</name>
</gene>
<feature type="chain" id="PRO_5040254680" description="Lipase domain-containing protein" evidence="5">
    <location>
        <begin position="18"/>
        <end position="201"/>
    </location>
</feature>